<dbReference type="RefSeq" id="WP_256308695.1">
    <property type="nucleotide sequence ID" value="NZ_JANHAW010000003.1"/>
</dbReference>
<evidence type="ECO:0000313" key="1">
    <source>
        <dbReference type="EMBL" id="MFD1686069.1"/>
    </source>
</evidence>
<keyword evidence="2" id="KW-1185">Reference proteome</keyword>
<dbReference type="PANTHER" id="PTHR38009:SF1">
    <property type="entry name" value="CONSERVED HYPOTHETICAL PHAGE TAIL PROTEIN"/>
    <property type="match status" value="1"/>
</dbReference>
<dbReference type="PANTHER" id="PTHR38009">
    <property type="entry name" value="CONSERVED HYPOTHETICAL PHAGE TAIL PROTEIN"/>
    <property type="match status" value="1"/>
</dbReference>
<protein>
    <submittedName>
        <fullName evidence="1">Phage tail protein</fullName>
    </submittedName>
</protein>
<name>A0ABD6DW05_9EURY</name>
<organism evidence="1 2">
    <name type="scientific">Halobellus litoreus</name>
    <dbReference type="NCBI Taxonomy" id="755310"/>
    <lineage>
        <taxon>Archaea</taxon>
        <taxon>Methanobacteriati</taxon>
        <taxon>Methanobacteriota</taxon>
        <taxon>Stenosarchaea group</taxon>
        <taxon>Halobacteria</taxon>
        <taxon>Halobacteriales</taxon>
        <taxon>Haloferacaceae</taxon>
        <taxon>Halobellus</taxon>
    </lineage>
</organism>
<dbReference type="Proteomes" id="UP001597092">
    <property type="component" value="Unassembled WGS sequence"/>
</dbReference>
<dbReference type="EMBL" id="JBHUDP010000003">
    <property type="protein sequence ID" value="MFD1686069.1"/>
    <property type="molecule type" value="Genomic_DNA"/>
</dbReference>
<accession>A0ABD6DW05</accession>
<dbReference type="AlphaFoldDB" id="A0ABD6DW05"/>
<proteinExistence type="predicted"/>
<reference evidence="1 2" key="1">
    <citation type="journal article" date="2019" name="Int. J. Syst. Evol. Microbiol.">
        <title>The Global Catalogue of Microorganisms (GCM) 10K type strain sequencing project: providing services to taxonomists for standard genome sequencing and annotation.</title>
        <authorList>
            <consortium name="The Broad Institute Genomics Platform"/>
            <consortium name="The Broad Institute Genome Sequencing Center for Infectious Disease"/>
            <person name="Wu L."/>
            <person name="Ma J."/>
        </authorList>
    </citation>
    <scope>NUCLEOTIDE SEQUENCE [LARGE SCALE GENOMIC DNA]</scope>
    <source>
        <strain evidence="1 2">CGMCC 1.10387</strain>
    </source>
</reference>
<dbReference type="InterPro" id="IPR011747">
    <property type="entry name" value="CHP02241"/>
</dbReference>
<sequence length="147" mass="16276">MSVGDRPRPYLDFRFVVEIDSLVAGGFTEVSGLEREIETEEYDEGGVNDHTHALRSGVTSPNLVLRRGLTDADTLWNWLRRVADGQIERKTVLLFLQDATGQATRGWAFRKAYPVRWAGPEFAAEGGDVAIETLELTHTGISTVDGL</sequence>
<dbReference type="NCBIfam" id="TIGR02241">
    <property type="entry name" value="conserved hypothetical phage tail region protein"/>
    <property type="match status" value="1"/>
</dbReference>
<gene>
    <name evidence="1" type="ORF">ACFSAS_10645</name>
</gene>
<evidence type="ECO:0000313" key="2">
    <source>
        <dbReference type="Proteomes" id="UP001597092"/>
    </source>
</evidence>
<dbReference type="InterPro" id="IPR010667">
    <property type="entry name" value="Phage_T4_Gp19"/>
</dbReference>
<dbReference type="Pfam" id="PF06841">
    <property type="entry name" value="Phage_T4_gp19"/>
    <property type="match status" value="1"/>
</dbReference>
<comment type="caution">
    <text evidence="1">The sequence shown here is derived from an EMBL/GenBank/DDBJ whole genome shotgun (WGS) entry which is preliminary data.</text>
</comment>